<keyword evidence="4" id="KW-0539">Nucleus</keyword>
<dbReference type="EMBL" id="OY731406">
    <property type="protein sequence ID" value="CAJ1975823.1"/>
    <property type="molecule type" value="Genomic_DNA"/>
</dbReference>
<dbReference type="GO" id="GO:0005634">
    <property type="term" value="C:nucleus"/>
    <property type="evidence" value="ECO:0007669"/>
    <property type="project" value="UniProtKB-SubCell"/>
</dbReference>
<evidence type="ECO:0000256" key="4">
    <source>
        <dbReference type="ARBA" id="ARBA00023242"/>
    </source>
</evidence>
<accession>A0AA86SZD5</accession>
<evidence type="ECO:0000313" key="5">
    <source>
        <dbReference type="EMBL" id="CAJ1975823.1"/>
    </source>
</evidence>
<keyword evidence="3" id="KW-0813">Transport</keyword>
<comment type="subcellular location">
    <subcellularLocation>
        <location evidence="1">Nucleus</location>
    </subcellularLocation>
</comment>
<evidence type="ECO:0000256" key="3">
    <source>
        <dbReference type="ARBA" id="ARBA00022448"/>
    </source>
</evidence>
<comment type="similarity">
    <text evidence="2">Belongs to the importin beta family.</text>
</comment>
<keyword evidence="6" id="KW-1185">Reference proteome</keyword>
<gene>
    <name evidence="5" type="ORF">AYBTSS11_LOCUS27949</name>
</gene>
<dbReference type="SUPFAM" id="SSF48371">
    <property type="entry name" value="ARM repeat"/>
    <property type="match status" value="1"/>
</dbReference>
<dbReference type="GO" id="GO:0006606">
    <property type="term" value="P:protein import into nucleus"/>
    <property type="evidence" value="ECO:0007669"/>
    <property type="project" value="TreeGrafter"/>
</dbReference>
<evidence type="ECO:0000256" key="1">
    <source>
        <dbReference type="ARBA" id="ARBA00004123"/>
    </source>
</evidence>
<protein>
    <submittedName>
        <fullName evidence="5">Uncharacterized protein</fullName>
    </submittedName>
</protein>
<evidence type="ECO:0000313" key="6">
    <source>
        <dbReference type="Proteomes" id="UP001189624"/>
    </source>
</evidence>
<dbReference type="InterPro" id="IPR011989">
    <property type="entry name" value="ARM-like"/>
</dbReference>
<evidence type="ECO:0000256" key="2">
    <source>
        <dbReference type="ARBA" id="ARBA00007991"/>
    </source>
</evidence>
<proteinExistence type="inferred from homology"/>
<dbReference type="Gramene" id="rna-AYBTSS11_LOCUS27949">
    <property type="protein sequence ID" value="CAJ1975823.1"/>
    <property type="gene ID" value="gene-AYBTSS11_LOCUS27949"/>
</dbReference>
<dbReference type="PANTHER" id="PTHR12363">
    <property type="entry name" value="TRANSPORTIN 3 AND IMPORTIN 13"/>
    <property type="match status" value="1"/>
</dbReference>
<dbReference type="Gene3D" id="1.25.10.10">
    <property type="entry name" value="Leucine-rich Repeat Variant"/>
    <property type="match status" value="1"/>
</dbReference>
<dbReference type="PANTHER" id="PTHR12363:SF33">
    <property type="entry name" value="IMPORTIN-13"/>
    <property type="match status" value="1"/>
</dbReference>
<dbReference type="AlphaFoldDB" id="A0AA86SZD5"/>
<dbReference type="InterPro" id="IPR016024">
    <property type="entry name" value="ARM-type_fold"/>
</dbReference>
<dbReference type="GO" id="GO:0005737">
    <property type="term" value="C:cytoplasm"/>
    <property type="evidence" value="ECO:0007669"/>
    <property type="project" value="TreeGrafter"/>
</dbReference>
<reference evidence="5" key="1">
    <citation type="submission" date="2023-10" db="EMBL/GenBank/DDBJ databases">
        <authorList>
            <person name="Domelevo Entfellner J.-B."/>
        </authorList>
    </citation>
    <scope>NUCLEOTIDE SEQUENCE</scope>
</reference>
<dbReference type="Proteomes" id="UP001189624">
    <property type="component" value="Chromosome 9"/>
</dbReference>
<dbReference type="InterPro" id="IPR051345">
    <property type="entry name" value="Importin_beta-like_NTR"/>
</dbReference>
<sequence>MIGAHASNISVTHDQKREIELRLSLLLEHCEGSPKCNVQTLIFCSQTLRNKVRREFEELPSTAFGPLRDSLNTLLKKFHKGPPKVRKPISIDVAALAVHVPAEDWGDGGTVKWLSNEMDFCPGYIPGVLGDAYSSTRGRSVLSSHPLVLTALSSLNSELVSEAAGNVISELIHYTALPL</sequence>
<organism evidence="5 6">
    <name type="scientific">Sphenostylis stenocarpa</name>
    <dbReference type="NCBI Taxonomy" id="92480"/>
    <lineage>
        <taxon>Eukaryota</taxon>
        <taxon>Viridiplantae</taxon>
        <taxon>Streptophyta</taxon>
        <taxon>Embryophyta</taxon>
        <taxon>Tracheophyta</taxon>
        <taxon>Spermatophyta</taxon>
        <taxon>Magnoliopsida</taxon>
        <taxon>eudicotyledons</taxon>
        <taxon>Gunneridae</taxon>
        <taxon>Pentapetalae</taxon>
        <taxon>rosids</taxon>
        <taxon>fabids</taxon>
        <taxon>Fabales</taxon>
        <taxon>Fabaceae</taxon>
        <taxon>Papilionoideae</taxon>
        <taxon>50 kb inversion clade</taxon>
        <taxon>NPAAA clade</taxon>
        <taxon>indigoferoid/millettioid clade</taxon>
        <taxon>Phaseoleae</taxon>
        <taxon>Sphenostylis</taxon>
    </lineage>
</organism>
<name>A0AA86SZD5_9FABA</name>